<evidence type="ECO:0000313" key="1">
    <source>
        <dbReference type="EMBL" id="MBK1666909.1"/>
    </source>
</evidence>
<accession>A0ABS1D921</accession>
<organism evidence="1 2">
    <name type="scientific">Rhodovibrio sodomensis</name>
    <dbReference type="NCBI Taxonomy" id="1088"/>
    <lineage>
        <taxon>Bacteria</taxon>
        <taxon>Pseudomonadati</taxon>
        <taxon>Pseudomonadota</taxon>
        <taxon>Alphaproteobacteria</taxon>
        <taxon>Rhodospirillales</taxon>
        <taxon>Rhodovibrionaceae</taxon>
        <taxon>Rhodovibrio</taxon>
    </lineage>
</organism>
<gene>
    <name evidence="1" type="ORF">CKO28_02485</name>
</gene>
<sequence>MFSRKTRICPPGKYLIVGQRDDTDDIVFSIIGDVPKNPKLTQLCRRALFEMGLNDPLIYSFLCMIYQLPNGGGQLVLDQGALRRYVHANYG</sequence>
<proteinExistence type="predicted"/>
<protein>
    <submittedName>
        <fullName evidence="1">Uncharacterized protein</fullName>
    </submittedName>
</protein>
<dbReference type="Proteomes" id="UP001296873">
    <property type="component" value="Unassembled WGS sequence"/>
</dbReference>
<comment type="caution">
    <text evidence="1">The sequence shown here is derived from an EMBL/GenBank/DDBJ whole genome shotgun (WGS) entry which is preliminary data.</text>
</comment>
<evidence type="ECO:0000313" key="2">
    <source>
        <dbReference type="Proteomes" id="UP001296873"/>
    </source>
</evidence>
<keyword evidence="2" id="KW-1185">Reference proteome</keyword>
<dbReference type="RefSeq" id="WP_200338967.1">
    <property type="nucleotide sequence ID" value="NZ_NRRL01000003.1"/>
</dbReference>
<dbReference type="EMBL" id="NRRL01000003">
    <property type="protein sequence ID" value="MBK1666909.1"/>
    <property type="molecule type" value="Genomic_DNA"/>
</dbReference>
<reference evidence="1 2" key="1">
    <citation type="journal article" date="2020" name="Microorganisms">
        <title>Osmotic Adaptation and Compatible Solute Biosynthesis of Phototrophic Bacteria as Revealed from Genome Analyses.</title>
        <authorList>
            <person name="Imhoff J.F."/>
            <person name="Rahn T."/>
            <person name="Kunzel S."/>
            <person name="Keller A."/>
            <person name="Neulinger S.C."/>
        </authorList>
    </citation>
    <scope>NUCLEOTIDE SEQUENCE [LARGE SCALE GENOMIC DNA]</scope>
    <source>
        <strain evidence="1 2">DSM 9895</strain>
    </source>
</reference>
<name>A0ABS1D921_9PROT</name>